<evidence type="ECO:0000313" key="1">
    <source>
        <dbReference type="EMBL" id="ACM04496.1"/>
    </source>
</evidence>
<dbReference type="KEGG" id="tro:trd_1237"/>
<dbReference type="HOGENOM" id="CLU_070010_3_0_0"/>
<dbReference type="Proteomes" id="UP000000447">
    <property type="component" value="Chromosome"/>
</dbReference>
<reference evidence="1 2" key="1">
    <citation type="journal article" date="2009" name="PLoS ONE">
        <title>Complete genome sequence of the aerobic CO-oxidizing thermophile Thermomicrobium roseum.</title>
        <authorList>
            <person name="Wu D."/>
            <person name="Raymond J."/>
            <person name="Wu M."/>
            <person name="Chatterji S."/>
            <person name="Ren Q."/>
            <person name="Graham J.E."/>
            <person name="Bryant D.A."/>
            <person name="Robb F."/>
            <person name="Colman A."/>
            <person name="Tallon L.J."/>
            <person name="Badger J.H."/>
            <person name="Madupu R."/>
            <person name="Ward N.L."/>
            <person name="Eisen J.A."/>
        </authorList>
    </citation>
    <scope>NUCLEOTIDE SEQUENCE [LARGE SCALE GENOMIC DNA]</scope>
    <source>
        <strain evidence="2">ATCC 27502 / DSM 5159 / P-2</strain>
    </source>
</reference>
<evidence type="ECO:0000313" key="2">
    <source>
        <dbReference type="Proteomes" id="UP000000447"/>
    </source>
</evidence>
<organism evidence="1 2">
    <name type="scientific">Thermomicrobium roseum (strain ATCC 27502 / DSM 5159 / P-2)</name>
    <dbReference type="NCBI Taxonomy" id="309801"/>
    <lineage>
        <taxon>Bacteria</taxon>
        <taxon>Pseudomonadati</taxon>
        <taxon>Thermomicrobiota</taxon>
        <taxon>Thermomicrobia</taxon>
        <taxon>Thermomicrobiales</taxon>
        <taxon>Thermomicrobiaceae</taxon>
        <taxon>Thermomicrobium</taxon>
    </lineage>
</organism>
<evidence type="ECO:0008006" key="3">
    <source>
        <dbReference type="Google" id="ProtNLM"/>
    </source>
</evidence>
<dbReference type="Pfam" id="PF13483">
    <property type="entry name" value="Lactamase_B_3"/>
    <property type="match status" value="1"/>
</dbReference>
<sequence>MAERARFVTDARWPGSRALVARVNGHTVYWGPDVDAEPSRAVPSCAGISANGRFSMAEIKWLGHACVRLRGRDVTVIMDPVGPETGYVPAKQRADIVTVSHPHPGHRHLELVRPGYRLVEGPGEYEIKGTFITGIRTYHDTEHGKRFGKNTVYVVDLDGVQVCHLGDLGHPLNEEQAELLSDVDVLLVPVGGGTTLDADRAVEVVGQIEPHIVVPLQYRTEKGDRERDPLERFMRAMGITEWKAQESLSVRKGEFGEAVEVVVLVPDP</sequence>
<dbReference type="SUPFAM" id="SSF56281">
    <property type="entry name" value="Metallo-hydrolase/oxidoreductase"/>
    <property type="match status" value="1"/>
</dbReference>
<gene>
    <name evidence="1" type="ordered locus">trd_1237</name>
</gene>
<dbReference type="PANTHER" id="PTHR39189:SF1">
    <property type="entry name" value="UPF0173 METAL-DEPENDENT HYDROLASE YTKL"/>
    <property type="match status" value="1"/>
</dbReference>
<proteinExistence type="predicted"/>
<name>B9L1H8_THERP</name>
<dbReference type="Gene3D" id="3.60.15.10">
    <property type="entry name" value="Ribonuclease Z/Hydroxyacylglutathione hydrolase-like"/>
    <property type="match status" value="1"/>
</dbReference>
<keyword evidence="2" id="KW-1185">Reference proteome</keyword>
<protein>
    <recommendedName>
        <fullName evidence="3">Lactamase</fullName>
    </recommendedName>
</protein>
<dbReference type="PANTHER" id="PTHR39189">
    <property type="entry name" value="UPF0173 METAL-DEPENDENT HYDROLASE YTKL"/>
    <property type="match status" value="1"/>
</dbReference>
<dbReference type="STRING" id="309801.trd_1237"/>
<dbReference type="InterPro" id="IPR036866">
    <property type="entry name" value="RibonucZ/Hydroxyglut_hydro"/>
</dbReference>
<dbReference type="EMBL" id="CP001275">
    <property type="protein sequence ID" value="ACM04496.1"/>
    <property type="molecule type" value="Genomic_DNA"/>
</dbReference>
<dbReference type="AlphaFoldDB" id="B9L1H8"/>
<dbReference type="eggNOG" id="COG2220">
    <property type="taxonomic scope" value="Bacteria"/>
</dbReference>
<accession>B9L1H8</accession>